<dbReference type="GeneID" id="16067385"/>
<protein>
    <submittedName>
        <fullName evidence="3">Uncharacterized protein</fullName>
    </submittedName>
</protein>
<dbReference type="InParanoid" id="F2TWV8"/>
<dbReference type="EMBL" id="GL832955">
    <property type="protein sequence ID" value="EGD72554.1"/>
    <property type="molecule type" value="Genomic_DNA"/>
</dbReference>
<feature type="transmembrane region" description="Helical" evidence="2">
    <location>
        <begin position="37"/>
        <end position="55"/>
    </location>
</feature>
<organism evidence="4">
    <name type="scientific">Salpingoeca rosetta (strain ATCC 50818 / BSB-021)</name>
    <dbReference type="NCBI Taxonomy" id="946362"/>
    <lineage>
        <taxon>Eukaryota</taxon>
        <taxon>Choanoflagellata</taxon>
        <taxon>Craspedida</taxon>
        <taxon>Salpingoecidae</taxon>
        <taxon>Salpingoeca</taxon>
    </lineage>
</organism>
<keyword evidence="2" id="KW-0812">Transmembrane</keyword>
<dbReference type="Proteomes" id="UP000007799">
    <property type="component" value="Unassembled WGS sequence"/>
</dbReference>
<reference evidence="3" key="1">
    <citation type="submission" date="2009-08" db="EMBL/GenBank/DDBJ databases">
        <title>Annotation of Salpingoeca rosetta.</title>
        <authorList>
            <consortium name="The Broad Institute Genome Sequencing Platform"/>
            <person name="Russ C."/>
            <person name="Cuomo C."/>
            <person name="Burger G."/>
            <person name="Gray M.W."/>
            <person name="Holland P.W.H."/>
            <person name="King N."/>
            <person name="Lang F.B.F."/>
            <person name="Roger A.J."/>
            <person name="Ruiz-Trillo I."/>
            <person name="Young S.K."/>
            <person name="Zeng Q."/>
            <person name="Gargeya S."/>
            <person name="Alvarado L."/>
            <person name="Berlin A."/>
            <person name="Chapman S.B."/>
            <person name="Chen Z."/>
            <person name="Freedman E."/>
            <person name="Gellesch M."/>
            <person name="Goldberg J."/>
            <person name="Griggs A."/>
            <person name="Gujja S."/>
            <person name="Heilman E."/>
            <person name="Heiman D."/>
            <person name="Howarth C."/>
            <person name="Mehta T."/>
            <person name="Neiman D."/>
            <person name="Pearson M."/>
            <person name="Roberts A."/>
            <person name="Saif S."/>
            <person name="Shea T."/>
            <person name="Shenoy N."/>
            <person name="Sisk P."/>
            <person name="Stolte C."/>
            <person name="Sykes S."/>
            <person name="White J."/>
            <person name="Yandava C."/>
            <person name="Haas B."/>
            <person name="Nusbaum C."/>
            <person name="Birren B."/>
        </authorList>
    </citation>
    <scope>NUCLEOTIDE SEQUENCE [LARGE SCALE GENOMIC DNA]</scope>
    <source>
        <strain evidence="3">ATCC 50818</strain>
    </source>
</reference>
<dbReference type="KEGG" id="sre:PTSG_00578"/>
<evidence type="ECO:0000256" key="2">
    <source>
        <dbReference type="SAM" id="Phobius"/>
    </source>
</evidence>
<evidence type="ECO:0000256" key="1">
    <source>
        <dbReference type="SAM" id="MobiDB-lite"/>
    </source>
</evidence>
<keyword evidence="4" id="KW-1185">Reference proteome</keyword>
<gene>
    <name evidence="3" type="ORF">PTSG_00578</name>
</gene>
<evidence type="ECO:0000313" key="3">
    <source>
        <dbReference type="EMBL" id="EGD72554.1"/>
    </source>
</evidence>
<keyword evidence="2" id="KW-1133">Transmembrane helix</keyword>
<accession>F2TWV8</accession>
<sequence>MTQTQQQQPPQHGQQQHHGRDEDVDVLEETPPAWQRFAPAVGLLAVGVGSFFLAFRRSMRQAKALNRDLLDAAKATGEIQEDPADLARKALAYATGMVAALGVTTVAVTSVALDVQSVPEFTDKMKTHTRGFSAAASQYVQAVTDKYMTKREPSEEDIELLKQLGYPSAKQDEALHAGDIATASHVSTSPPQ</sequence>
<dbReference type="RefSeq" id="XP_004999123.1">
    <property type="nucleotide sequence ID" value="XM_004999066.1"/>
</dbReference>
<proteinExistence type="predicted"/>
<keyword evidence="2" id="KW-0472">Membrane</keyword>
<evidence type="ECO:0000313" key="4">
    <source>
        <dbReference type="Proteomes" id="UP000007799"/>
    </source>
</evidence>
<feature type="transmembrane region" description="Helical" evidence="2">
    <location>
        <begin position="90"/>
        <end position="113"/>
    </location>
</feature>
<dbReference type="AlphaFoldDB" id="F2TWV8"/>
<name>F2TWV8_SALR5</name>
<feature type="compositionally biased region" description="Low complexity" evidence="1">
    <location>
        <begin position="1"/>
        <end position="16"/>
    </location>
</feature>
<feature type="region of interest" description="Disordered" evidence="1">
    <location>
        <begin position="1"/>
        <end position="24"/>
    </location>
</feature>